<sequence length="686" mass="76673">MDHHSEDDEKIAGSRKSSDPNVDASEKHIITTNSTHASGETSSHPVNPAVEELLAGNFVRDGPAEVASSKVKEFGEEAILARSVSRQDDIPAHSKNYDTTRMIFEMLLPHPAFLDPILGAGPNSPWCKVLRMKKSLTLVCKAWREAALPLLYEDIRLRRPTQLNVLARVLRSDRGPVLAPMIKKVAVECYIPEPWISVSSDEFAFIINYCPNLHDLAVYTPTDGTARTDHLWRDPQDTLHAAFRNNAPRITRYTNMSSSPNTSSLLYTPHFPCVSAGVLEVMTSSLVSLGLNIPAPKVVEEPSLQALALEHLSPYHTGAVLRFPVLTHLSVDVRCGRCRALDVVASWQFPALQSFVVQAERWNIESSQIFKNLQPLFDHCVSTIRSIVMDSSGWCQELLSVVNRCPNLQYLCVTQDNVSEEIMALVAAKPTLQLDVWIFNSYTSGERDLCDLLTDRSGALYPNVRLLDPTLQQHLRTLPQYLEKRAQDKPTDPPILYTSWGISIIQTSWCLCHVEFPWDWEPWDWVKEARYLHSFPECFVEYGTGEHVAYARNVTELNDEDDEVHSRSGSASGGRSTPYDPSDDSDSGVDESDGGTYYSEDDSDTGSRYRPDPEDGSTTEEEETDDEAEDEDDLLHMISTEEEDPDLHALALYPRVAGPVGEEEATAIQAVIAELGSRIGIVEYRE</sequence>
<feature type="compositionally biased region" description="Polar residues" evidence="1">
    <location>
        <begin position="30"/>
        <end position="45"/>
    </location>
</feature>
<accession>A0A4R0R1H0</accession>
<feature type="region of interest" description="Disordered" evidence="1">
    <location>
        <begin position="1"/>
        <end position="45"/>
    </location>
</feature>
<comment type="caution">
    <text evidence="2">The sequence shown here is derived from an EMBL/GenBank/DDBJ whole genome shotgun (WGS) entry which is preliminary data.</text>
</comment>
<evidence type="ECO:0000313" key="2">
    <source>
        <dbReference type="EMBL" id="TCD60750.1"/>
    </source>
</evidence>
<dbReference type="AlphaFoldDB" id="A0A4R0R1H0"/>
<name>A0A4R0R1H0_9APHY</name>
<evidence type="ECO:0008006" key="4">
    <source>
        <dbReference type="Google" id="ProtNLM"/>
    </source>
</evidence>
<protein>
    <recommendedName>
        <fullName evidence="4">F-box domain-containing protein</fullName>
    </recommendedName>
</protein>
<dbReference type="EMBL" id="RWJN01000550">
    <property type="protein sequence ID" value="TCD60750.1"/>
    <property type="molecule type" value="Genomic_DNA"/>
</dbReference>
<evidence type="ECO:0000256" key="1">
    <source>
        <dbReference type="SAM" id="MobiDB-lite"/>
    </source>
</evidence>
<feature type="region of interest" description="Disordered" evidence="1">
    <location>
        <begin position="556"/>
        <end position="633"/>
    </location>
</feature>
<feature type="compositionally biased region" description="Basic and acidic residues" evidence="1">
    <location>
        <begin position="1"/>
        <end position="29"/>
    </location>
</feature>
<organism evidence="2 3">
    <name type="scientific">Steccherinum ochraceum</name>
    <dbReference type="NCBI Taxonomy" id="92696"/>
    <lineage>
        <taxon>Eukaryota</taxon>
        <taxon>Fungi</taxon>
        <taxon>Dikarya</taxon>
        <taxon>Basidiomycota</taxon>
        <taxon>Agaricomycotina</taxon>
        <taxon>Agaricomycetes</taxon>
        <taxon>Polyporales</taxon>
        <taxon>Steccherinaceae</taxon>
        <taxon>Steccherinum</taxon>
    </lineage>
</organism>
<feature type="compositionally biased region" description="Acidic residues" evidence="1">
    <location>
        <begin position="614"/>
        <end position="633"/>
    </location>
</feature>
<keyword evidence="3" id="KW-1185">Reference proteome</keyword>
<evidence type="ECO:0000313" key="3">
    <source>
        <dbReference type="Proteomes" id="UP000292702"/>
    </source>
</evidence>
<reference evidence="2 3" key="1">
    <citation type="submission" date="2018-11" db="EMBL/GenBank/DDBJ databases">
        <title>Genome assembly of Steccherinum ochraceum LE-BIN_3174, the white-rot fungus of the Steccherinaceae family (The Residual Polyporoid clade, Polyporales, Basidiomycota).</title>
        <authorList>
            <person name="Fedorova T.V."/>
            <person name="Glazunova O.A."/>
            <person name="Landesman E.O."/>
            <person name="Moiseenko K.V."/>
            <person name="Psurtseva N.V."/>
            <person name="Savinova O.S."/>
            <person name="Shakhova N.V."/>
            <person name="Tyazhelova T.V."/>
            <person name="Vasina D.V."/>
        </authorList>
    </citation>
    <scope>NUCLEOTIDE SEQUENCE [LARGE SCALE GENOMIC DNA]</scope>
    <source>
        <strain evidence="2 3">LE-BIN_3174</strain>
    </source>
</reference>
<dbReference type="Proteomes" id="UP000292702">
    <property type="component" value="Unassembled WGS sequence"/>
</dbReference>
<proteinExistence type="predicted"/>
<dbReference type="OrthoDB" id="3060996at2759"/>
<feature type="compositionally biased region" description="Acidic residues" evidence="1">
    <location>
        <begin position="581"/>
        <end position="604"/>
    </location>
</feature>
<gene>
    <name evidence="2" type="ORF">EIP91_009603</name>
</gene>
<feature type="compositionally biased region" description="Low complexity" evidence="1">
    <location>
        <begin position="567"/>
        <end position="576"/>
    </location>
</feature>